<dbReference type="Gene3D" id="3.90.226.10">
    <property type="entry name" value="2-enoyl-CoA Hydratase, Chain A, domain 1"/>
    <property type="match status" value="1"/>
</dbReference>
<evidence type="ECO:0000256" key="4">
    <source>
        <dbReference type="ARBA" id="ARBA00023235"/>
    </source>
</evidence>
<proteinExistence type="inferred from homology"/>
<dbReference type="PANTHER" id="PTHR43684">
    <property type="match status" value="1"/>
</dbReference>
<dbReference type="InterPro" id="IPR029045">
    <property type="entry name" value="ClpP/crotonase-like_dom_sf"/>
</dbReference>
<dbReference type="Proteomes" id="UP000319148">
    <property type="component" value="Unassembled WGS sequence"/>
</dbReference>
<dbReference type="OrthoDB" id="9797151at2"/>
<evidence type="ECO:0000256" key="3">
    <source>
        <dbReference type="ARBA" id="ARBA00023140"/>
    </source>
</evidence>
<dbReference type="InterPro" id="IPR001753">
    <property type="entry name" value="Enoyl-CoA_hydra/iso"/>
</dbReference>
<reference evidence="6" key="1">
    <citation type="submission" date="2019-06" db="EMBL/GenBank/DDBJ databases">
        <title>The complete genome of Emcibacter congregatus ZYLT.</title>
        <authorList>
            <person name="Zhao Z."/>
        </authorList>
    </citation>
    <scope>NUCLEOTIDE SEQUENCE [LARGE SCALE GENOMIC DNA]</scope>
    <source>
        <strain evidence="6">MCCC 1A06723</strain>
    </source>
</reference>
<keyword evidence="4" id="KW-0413">Isomerase</keyword>
<dbReference type="InterPro" id="IPR014748">
    <property type="entry name" value="Enoyl-CoA_hydra_C"/>
</dbReference>
<evidence type="ECO:0000313" key="5">
    <source>
        <dbReference type="EMBL" id="TPD59455.1"/>
    </source>
</evidence>
<dbReference type="PANTHER" id="PTHR43684:SF1">
    <property type="entry name" value="ENOYL-COA DELTA ISOMERASE 2"/>
    <property type="match status" value="1"/>
</dbReference>
<dbReference type="GO" id="GO:0004165">
    <property type="term" value="F:delta(3)-delta(2)-enoyl-CoA isomerase activity"/>
    <property type="evidence" value="ECO:0007669"/>
    <property type="project" value="UniProtKB-ARBA"/>
</dbReference>
<dbReference type="EMBL" id="VFIY01000014">
    <property type="protein sequence ID" value="TPD59455.1"/>
    <property type="molecule type" value="Genomic_DNA"/>
</dbReference>
<comment type="subcellular location">
    <subcellularLocation>
        <location evidence="1">Peroxisome</location>
    </subcellularLocation>
</comment>
<keyword evidence="3" id="KW-0576">Peroxisome</keyword>
<evidence type="ECO:0000313" key="6">
    <source>
        <dbReference type="Proteomes" id="UP000319148"/>
    </source>
</evidence>
<protein>
    <submittedName>
        <fullName evidence="5">Enoyl-CoA hydratase</fullName>
    </submittedName>
</protein>
<dbReference type="Gene3D" id="1.10.12.10">
    <property type="entry name" value="Lyase 2-enoyl-coa Hydratase, Chain A, domain 2"/>
    <property type="match status" value="1"/>
</dbReference>
<dbReference type="AlphaFoldDB" id="A0A501PGX6"/>
<evidence type="ECO:0000256" key="1">
    <source>
        <dbReference type="ARBA" id="ARBA00004275"/>
    </source>
</evidence>
<gene>
    <name evidence="5" type="ORF">FIV46_11735</name>
</gene>
<accession>A0A501PGX6</accession>
<dbReference type="InterPro" id="IPR051053">
    <property type="entry name" value="ECH/Chromodomain_protein"/>
</dbReference>
<sequence>MDDYILNERDGSLLVLTFNRPDKKNAITQDMYTALSDGLVEAAEDASVRAVVILANGDAFTSGNDLKDFAAGLRHAEKTPVFRFLKTISHFEKPIMVGVNGLAVGIGTTLLLHSDLVYASPEATFSTPFANLALVPEAASSLLLPRLIGMAKATEMLMMGQVLDAEEAERAGLVARILPGNNFREQVLERARELAGKAPTALMETKRLLRKNNQEIQDRMDEEGLLFAERLKTPEFMEVATAFFEKRPPDFSKF</sequence>
<dbReference type="Pfam" id="PF00378">
    <property type="entry name" value="ECH_1"/>
    <property type="match status" value="1"/>
</dbReference>
<name>A0A501PGX6_9PROT</name>
<evidence type="ECO:0000256" key="2">
    <source>
        <dbReference type="ARBA" id="ARBA00005254"/>
    </source>
</evidence>
<dbReference type="RefSeq" id="WP_139941118.1">
    <property type="nucleotide sequence ID" value="NZ_JBHSYP010000006.1"/>
</dbReference>
<organism evidence="5 6">
    <name type="scientific">Emcibacter nanhaiensis</name>
    <dbReference type="NCBI Taxonomy" id="1505037"/>
    <lineage>
        <taxon>Bacteria</taxon>
        <taxon>Pseudomonadati</taxon>
        <taxon>Pseudomonadota</taxon>
        <taxon>Alphaproteobacteria</taxon>
        <taxon>Emcibacterales</taxon>
        <taxon>Emcibacteraceae</taxon>
        <taxon>Emcibacter</taxon>
    </lineage>
</organism>
<dbReference type="CDD" id="cd06558">
    <property type="entry name" value="crotonase-like"/>
    <property type="match status" value="1"/>
</dbReference>
<comment type="similarity">
    <text evidence="2">Belongs to the enoyl-CoA hydratase/isomerase family.</text>
</comment>
<comment type="caution">
    <text evidence="5">The sequence shown here is derived from an EMBL/GenBank/DDBJ whole genome shotgun (WGS) entry which is preliminary data.</text>
</comment>
<dbReference type="SUPFAM" id="SSF52096">
    <property type="entry name" value="ClpP/crotonase"/>
    <property type="match status" value="1"/>
</dbReference>
<keyword evidence="6" id="KW-1185">Reference proteome</keyword>